<protein>
    <submittedName>
        <fullName evidence="2">Uncharacterized protein</fullName>
    </submittedName>
</protein>
<organism evidence="2 3">
    <name type="scientific">Lactuca virosa</name>
    <dbReference type="NCBI Taxonomy" id="75947"/>
    <lineage>
        <taxon>Eukaryota</taxon>
        <taxon>Viridiplantae</taxon>
        <taxon>Streptophyta</taxon>
        <taxon>Embryophyta</taxon>
        <taxon>Tracheophyta</taxon>
        <taxon>Spermatophyta</taxon>
        <taxon>Magnoliopsida</taxon>
        <taxon>eudicotyledons</taxon>
        <taxon>Gunneridae</taxon>
        <taxon>Pentapetalae</taxon>
        <taxon>asterids</taxon>
        <taxon>campanulids</taxon>
        <taxon>Asterales</taxon>
        <taxon>Asteraceae</taxon>
        <taxon>Cichorioideae</taxon>
        <taxon>Cichorieae</taxon>
        <taxon>Lactucinae</taxon>
        <taxon>Lactuca</taxon>
    </lineage>
</organism>
<dbReference type="AlphaFoldDB" id="A0AAU9N658"/>
<evidence type="ECO:0000313" key="1">
    <source>
        <dbReference type="EMBL" id="CAH1416191.1"/>
    </source>
</evidence>
<dbReference type="EMBL" id="CAKMRJ010003364">
    <property type="protein sequence ID" value="CAH1434257.1"/>
    <property type="molecule type" value="Genomic_DNA"/>
</dbReference>
<evidence type="ECO:0000313" key="2">
    <source>
        <dbReference type="EMBL" id="CAH1434257.1"/>
    </source>
</evidence>
<gene>
    <name evidence="2" type="ORF">LVIROSA_LOCUS20787</name>
    <name evidence="1" type="ORF">LVIROSA_LOCUS3972</name>
</gene>
<accession>A0AAU9N658</accession>
<comment type="caution">
    <text evidence="2">The sequence shown here is derived from an EMBL/GenBank/DDBJ whole genome shotgun (WGS) entry which is preliminary data.</text>
</comment>
<keyword evidence="3" id="KW-1185">Reference proteome</keyword>
<proteinExistence type="predicted"/>
<name>A0AAU9N658_9ASTR</name>
<evidence type="ECO:0000313" key="3">
    <source>
        <dbReference type="Proteomes" id="UP001157418"/>
    </source>
</evidence>
<dbReference type="Proteomes" id="UP001157418">
    <property type="component" value="Unassembled WGS sequence"/>
</dbReference>
<reference evidence="2 3" key="1">
    <citation type="submission" date="2022-01" db="EMBL/GenBank/DDBJ databases">
        <authorList>
            <person name="Xiong W."/>
            <person name="Schranz E."/>
        </authorList>
    </citation>
    <scope>NUCLEOTIDE SEQUENCE [LARGE SCALE GENOMIC DNA]</scope>
</reference>
<sequence>MKGARSSYEHLVKESVELREEVVGLSERNRCLVDDMSERIRCQTELKNLNQDLQMKVDDAIIRRLKLSKILEERSQQLEALKSHFTEKVSQLEVSCSDKDVHIKLLEEEICFLQNCYD</sequence>
<dbReference type="EMBL" id="CAKMRJ010000002">
    <property type="protein sequence ID" value="CAH1416191.1"/>
    <property type="molecule type" value="Genomic_DNA"/>
</dbReference>